<dbReference type="PANTHER" id="PTHR30093">
    <property type="entry name" value="GENERAL SECRETION PATHWAY PROTEIN G"/>
    <property type="match status" value="1"/>
</dbReference>
<feature type="transmembrane region" description="Helical" evidence="2">
    <location>
        <begin position="6"/>
        <end position="29"/>
    </location>
</feature>
<proteinExistence type="predicted"/>
<comment type="caution">
    <text evidence="3">The sequence shown here is derived from an EMBL/GenBank/DDBJ whole genome shotgun (WGS) entry which is preliminary data.</text>
</comment>
<dbReference type="EMBL" id="VUNS01000026">
    <property type="protein sequence ID" value="MST98961.1"/>
    <property type="molecule type" value="Genomic_DNA"/>
</dbReference>
<dbReference type="InterPro" id="IPR000983">
    <property type="entry name" value="Bac_GSPG_pilin"/>
</dbReference>
<dbReference type="SUPFAM" id="SSF54523">
    <property type="entry name" value="Pili subunits"/>
    <property type="match status" value="1"/>
</dbReference>
<keyword evidence="2" id="KW-1133">Transmembrane helix</keyword>
<keyword evidence="1" id="KW-0488">Methylation</keyword>
<evidence type="ECO:0000313" key="4">
    <source>
        <dbReference type="Proteomes" id="UP000435649"/>
    </source>
</evidence>
<dbReference type="NCBIfam" id="TIGR02532">
    <property type="entry name" value="IV_pilin_GFxxxE"/>
    <property type="match status" value="1"/>
</dbReference>
<dbReference type="PANTHER" id="PTHR30093:SF2">
    <property type="entry name" value="TYPE II SECRETION SYSTEM PROTEIN H"/>
    <property type="match status" value="1"/>
</dbReference>
<evidence type="ECO:0000256" key="1">
    <source>
        <dbReference type="ARBA" id="ARBA00022481"/>
    </source>
</evidence>
<dbReference type="Gene3D" id="3.30.700.10">
    <property type="entry name" value="Glycoprotein, Type 4 Pilin"/>
    <property type="match status" value="1"/>
</dbReference>
<dbReference type="GO" id="GO:0015628">
    <property type="term" value="P:protein secretion by the type II secretion system"/>
    <property type="evidence" value="ECO:0007669"/>
    <property type="project" value="InterPro"/>
</dbReference>
<dbReference type="GO" id="GO:0015627">
    <property type="term" value="C:type II protein secretion system complex"/>
    <property type="evidence" value="ECO:0007669"/>
    <property type="project" value="InterPro"/>
</dbReference>
<dbReference type="RefSeq" id="WP_106052667.1">
    <property type="nucleotide sequence ID" value="NZ_DBFCGB010000261.1"/>
</dbReference>
<dbReference type="PRINTS" id="PR00813">
    <property type="entry name" value="BCTERIALGSPG"/>
</dbReference>
<evidence type="ECO:0000313" key="3">
    <source>
        <dbReference type="EMBL" id="MST98961.1"/>
    </source>
</evidence>
<dbReference type="Proteomes" id="UP000435649">
    <property type="component" value="Unassembled WGS sequence"/>
</dbReference>
<dbReference type="InterPro" id="IPR045584">
    <property type="entry name" value="Pilin-like"/>
</dbReference>
<name>A0A844G8V9_9BACT</name>
<sequence length="235" mass="26434">MQRKSFTLIELLVVIAIIAILASMLLPALQQARERAYSTSCISNLKQLGIGFQMYFGENQDCVPYVADNEGNINAGQPVWFRMIGFKPENAANRNLLFCKKDAKNMAYGTGDSAVTEMQTGYISYGFPWRIYNRWFGPVNTGKIKRTPSRLILLTDSIATNSDRGYYVIHSNRDNEGADPRHSGGCNILNFAGNVDTVRAPTKSILYNDERLGNFFFNGTVSTTSPNRWDFRNNK</sequence>
<accession>A0A844G8V9</accession>
<dbReference type="Pfam" id="PF07963">
    <property type="entry name" value="N_methyl"/>
    <property type="match status" value="1"/>
</dbReference>
<gene>
    <name evidence="3" type="ORF">FYJ85_18150</name>
</gene>
<keyword evidence="2" id="KW-0812">Transmembrane</keyword>
<organism evidence="3 4">
    <name type="scientific">Victivallis lenta</name>
    <dbReference type="NCBI Taxonomy" id="2606640"/>
    <lineage>
        <taxon>Bacteria</taxon>
        <taxon>Pseudomonadati</taxon>
        <taxon>Lentisphaerota</taxon>
        <taxon>Lentisphaeria</taxon>
        <taxon>Victivallales</taxon>
        <taxon>Victivallaceae</taxon>
        <taxon>Victivallis</taxon>
    </lineage>
</organism>
<dbReference type="AlphaFoldDB" id="A0A844G8V9"/>
<evidence type="ECO:0000256" key="2">
    <source>
        <dbReference type="SAM" id="Phobius"/>
    </source>
</evidence>
<reference evidence="3 4" key="1">
    <citation type="submission" date="2019-08" db="EMBL/GenBank/DDBJ databases">
        <title>In-depth cultivation of the pig gut microbiome towards novel bacterial diversity and tailored functional studies.</title>
        <authorList>
            <person name="Wylensek D."/>
            <person name="Hitch T.C.A."/>
            <person name="Clavel T."/>
        </authorList>
    </citation>
    <scope>NUCLEOTIDE SEQUENCE [LARGE SCALE GENOMIC DNA]</scope>
    <source>
        <strain evidence="3 4">BBE-744-WT-12</strain>
    </source>
</reference>
<keyword evidence="2" id="KW-0472">Membrane</keyword>
<keyword evidence="4" id="KW-1185">Reference proteome</keyword>
<dbReference type="InterPro" id="IPR012902">
    <property type="entry name" value="N_methyl_site"/>
</dbReference>
<protein>
    <submittedName>
        <fullName evidence="3">DUF1559 domain-containing protein</fullName>
    </submittedName>
</protein>